<sequence length="62" mass="6794">MIETKDPAIKLFGKKILFPGEAEALVIAGDENVSPPAAMDVEEEEGDFGESENEEEEEIEKV</sequence>
<evidence type="ECO:0000313" key="2">
    <source>
        <dbReference type="EMBL" id="MCH87378.1"/>
    </source>
</evidence>
<organism evidence="2 3">
    <name type="scientific">Trifolium medium</name>
    <dbReference type="NCBI Taxonomy" id="97028"/>
    <lineage>
        <taxon>Eukaryota</taxon>
        <taxon>Viridiplantae</taxon>
        <taxon>Streptophyta</taxon>
        <taxon>Embryophyta</taxon>
        <taxon>Tracheophyta</taxon>
        <taxon>Spermatophyta</taxon>
        <taxon>Magnoliopsida</taxon>
        <taxon>eudicotyledons</taxon>
        <taxon>Gunneridae</taxon>
        <taxon>Pentapetalae</taxon>
        <taxon>rosids</taxon>
        <taxon>fabids</taxon>
        <taxon>Fabales</taxon>
        <taxon>Fabaceae</taxon>
        <taxon>Papilionoideae</taxon>
        <taxon>50 kb inversion clade</taxon>
        <taxon>NPAAA clade</taxon>
        <taxon>Hologalegina</taxon>
        <taxon>IRL clade</taxon>
        <taxon>Trifolieae</taxon>
        <taxon>Trifolium</taxon>
    </lineage>
</organism>
<reference evidence="2 3" key="1">
    <citation type="journal article" date="2018" name="Front. Plant Sci.">
        <title>Red Clover (Trifolium pratense) and Zigzag Clover (T. medium) - A Picture of Genomic Similarities and Differences.</title>
        <authorList>
            <person name="Dluhosova J."/>
            <person name="Istvanek J."/>
            <person name="Nedelnik J."/>
            <person name="Repkova J."/>
        </authorList>
    </citation>
    <scope>NUCLEOTIDE SEQUENCE [LARGE SCALE GENOMIC DNA]</scope>
    <source>
        <strain evidence="3">cv. 10/8</strain>
        <tissue evidence="2">Leaf</tissue>
    </source>
</reference>
<dbReference type="EMBL" id="LXQA010012081">
    <property type="protein sequence ID" value="MCH87378.1"/>
    <property type="molecule type" value="Genomic_DNA"/>
</dbReference>
<feature type="compositionally biased region" description="Acidic residues" evidence="1">
    <location>
        <begin position="40"/>
        <end position="62"/>
    </location>
</feature>
<feature type="region of interest" description="Disordered" evidence="1">
    <location>
        <begin position="31"/>
        <end position="62"/>
    </location>
</feature>
<dbReference type="AlphaFoldDB" id="A0A392MKX9"/>
<proteinExistence type="predicted"/>
<comment type="caution">
    <text evidence="2">The sequence shown here is derived from an EMBL/GenBank/DDBJ whole genome shotgun (WGS) entry which is preliminary data.</text>
</comment>
<gene>
    <name evidence="2" type="ORF">A2U01_0008247</name>
</gene>
<evidence type="ECO:0000256" key="1">
    <source>
        <dbReference type="SAM" id="MobiDB-lite"/>
    </source>
</evidence>
<name>A0A392MKX9_9FABA</name>
<dbReference type="Proteomes" id="UP000265520">
    <property type="component" value="Unassembled WGS sequence"/>
</dbReference>
<protein>
    <submittedName>
        <fullName evidence="2">Cyclic dof factor 3-like</fullName>
    </submittedName>
</protein>
<accession>A0A392MKX9</accession>
<evidence type="ECO:0000313" key="3">
    <source>
        <dbReference type="Proteomes" id="UP000265520"/>
    </source>
</evidence>
<keyword evidence="3" id="KW-1185">Reference proteome</keyword>